<feature type="region of interest" description="Disordered" evidence="1">
    <location>
        <begin position="1"/>
        <end position="23"/>
    </location>
</feature>
<accession>A0A5J6VK81</accession>
<evidence type="ECO:0000256" key="1">
    <source>
        <dbReference type="SAM" id="MobiDB-lite"/>
    </source>
</evidence>
<dbReference type="InterPro" id="IPR018247">
    <property type="entry name" value="EF_Hand_1_Ca_BS"/>
</dbReference>
<evidence type="ECO:0008006" key="3">
    <source>
        <dbReference type="Google" id="ProtNLM"/>
    </source>
</evidence>
<reference evidence="2" key="1">
    <citation type="journal article" date="2019" name="Philos. Trans. R. Soc. Lond., B, Biol. Sci.">
        <title>Targeted metagenomic recovery of four divergent viruses reveals shared and distinctive characteristics of giant viruses of marine eukaryotes.</title>
        <authorList>
            <person name="Needham D.M."/>
            <person name="Poirier C."/>
            <person name="Hehenberger E."/>
            <person name="Jimenez V."/>
            <person name="Swalwell J.E."/>
            <person name="Santoro A.E."/>
            <person name="Worden A.Z."/>
        </authorList>
    </citation>
    <scope>NUCLEOTIDE SEQUENCE</scope>
    <source>
        <strain evidence="2">MPacV-611</strain>
    </source>
</reference>
<proteinExistence type="predicted"/>
<organism evidence="2">
    <name type="scientific">Megaviridae environmental sample</name>
    <dbReference type="NCBI Taxonomy" id="1737588"/>
    <lineage>
        <taxon>Viruses</taxon>
        <taxon>Varidnaviria</taxon>
        <taxon>Bamfordvirae</taxon>
        <taxon>Nucleocytoviricota</taxon>
        <taxon>Megaviricetes</taxon>
        <taxon>Imitervirales</taxon>
        <taxon>Mimiviridae</taxon>
        <taxon>environmental samples</taxon>
    </lineage>
</organism>
<dbReference type="EMBL" id="MN448289">
    <property type="protein sequence ID" value="QFG74497.1"/>
    <property type="molecule type" value="Genomic_DNA"/>
</dbReference>
<name>A0A5J6VK81_9VIRU</name>
<sequence>MNKKSRKKSSKRSIKKSSKKSSYKKLRVKMLEKYDENNDNLITIKEYLAKEVSTGPKARSGNINYHYQNIINIYNFFTLMVFKKIKEYKIMCIPQYEITFGQNFIERTTSIYDFYRHKYYFPKSMIKSIAKCKKTGIRLVYFTFIIAKSNDGISHANMVIIDLKKKTLERFEPYGCDVFYNKKLINKFFRTFVLKFLKLKKFKYLEPENLSPKIGVQHGSDSFTGMCVTISAMYLQMRILNVDVKQKKIIDYFLSIPKKKLKKTILKFARYIETTLKKNSKLVNQLNYNLYEVIFNELKNV</sequence>
<evidence type="ECO:0000313" key="2">
    <source>
        <dbReference type="EMBL" id="QFG74497.1"/>
    </source>
</evidence>
<dbReference type="PROSITE" id="PS00018">
    <property type="entry name" value="EF_HAND_1"/>
    <property type="match status" value="1"/>
</dbReference>
<protein>
    <recommendedName>
        <fullName evidence="3">EF-hand domain-containing protein</fullName>
    </recommendedName>
</protein>